<feature type="domain" description="HTH crp-type" evidence="5">
    <location>
        <begin position="136"/>
        <end position="209"/>
    </location>
</feature>
<organism evidence="6 7">
    <name type="scientific">Thermobifida alba</name>
    <name type="common">Thermomonospora alba</name>
    <dbReference type="NCBI Taxonomy" id="53522"/>
    <lineage>
        <taxon>Bacteria</taxon>
        <taxon>Bacillati</taxon>
        <taxon>Actinomycetota</taxon>
        <taxon>Actinomycetes</taxon>
        <taxon>Streptosporangiales</taxon>
        <taxon>Nocardiopsidaceae</taxon>
        <taxon>Thermobifida</taxon>
    </lineage>
</organism>
<dbReference type="SMART" id="SM00419">
    <property type="entry name" value="HTH_CRP"/>
    <property type="match status" value="1"/>
</dbReference>
<keyword evidence="7" id="KW-1185">Reference proteome</keyword>
<sequence>MKLRQLIPPETWDELLRIGTRRVFRADSPLMLQGEPPTFVLALTEGTVKITEDTDDGRQVPLALRGPGDLFGETGVLLEQPRSATAWTTTRCVGHAIPAPTFRSFAERCKLHTDIYRLSVARFLQREEHLSNLLCHTPDVRMARLLGHLADEVGEPQGANVVIHIGMSREELGLMVRMSRATAIDTLHRLQSLGLIRCGRKRIEVLNRSALQRYSSD</sequence>
<feature type="domain" description="Cyclic nucleotide-binding" evidence="4">
    <location>
        <begin position="3"/>
        <end position="105"/>
    </location>
</feature>
<dbReference type="InterPro" id="IPR000595">
    <property type="entry name" value="cNMP-bd_dom"/>
</dbReference>
<keyword evidence="2" id="KW-0238">DNA-binding</keyword>
<evidence type="ECO:0000313" key="7">
    <source>
        <dbReference type="Proteomes" id="UP000832041"/>
    </source>
</evidence>
<dbReference type="InterPro" id="IPR036390">
    <property type="entry name" value="WH_DNA-bd_sf"/>
</dbReference>
<dbReference type="PROSITE" id="PS51063">
    <property type="entry name" value="HTH_CRP_2"/>
    <property type="match status" value="1"/>
</dbReference>
<dbReference type="PANTHER" id="PTHR24567:SF74">
    <property type="entry name" value="HTH-TYPE TRANSCRIPTIONAL REGULATOR ARCR"/>
    <property type="match status" value="1"/>
</dbReference>
<gene>
    <name evidence="6" type="ORF">FOF52_20900</name>
</gene>
<dbReference type="RefSeq" id="WP_248591615.1">
    <property type="nucleotide sequence ID" value="NZ_BAABEB010000018.1"/>
</dbReference>
<dbReference type="PANTHER" id="PTHR24567">
    <property type="entry name" value="CRP FAMILY TRANSCRIPTIONAL REGULATORY PROTEIN"/>
    <property type="match status" value="1"/>
</dbReference>
<dbReference type="InterPro" id="IPR018490">
    <property type="entry name" value="cNMP-bd_dom_sf"/>
</dbReference>
<dbReference type="InterPro" id="IPR014710">
    <property type="entry name" value="RmlC-like_jellyroll"/>
</dbReference>
<dbReference type="SUPFAM" id="SSF51206">
    <property type="entry name" value="cAMP-binding domain-like"/>
    <property type="match status" value="1"/>
</dbReference>
<reference evidence="6 7" key="1">
    <citation type="submission" date="2020-04" db="EMBL/GenBank/DDBJ databases">
        <title>Thermobifida alba genome sequencing and assembly.</title>
        <authorList>
            <person name="Luzics S."/>
            <person name="Horvath B."/>
            <person name="Nagy I."/>
            <person name="Toth A."/>
            <person name="Nagy I."/>
            <person name="Kukolya J."/>
        </authorList>
    </citation>
    <scope>NUCLEOTIDE SEQUENCE [LARGE SCALE GENOMIC DNA]</scope>
    <source>
        <strain evidence="6 7">DSM 43795</strain>
    </source>
</reference>
<name>A0ABY4L9G6_THEAE</name>
<keyword evidence="1" id="KW-0805">Transcription regulation</keyword>
<dbReference type="Gene3D" id="2.60.120.10">
    <property type="entry name" value="Jelly Rolls"/>
    <property type="match status" value="1"/>
</dbReference>
<proteinExistence type="predicted"/>
<evidence type="ECO:0000256" key="1">
    <source>
        <dbReference type="ARBA" id="ARBA00023015"/>
    </source>
</evidence>
<evidence type="ECO:0000256" key="3">
    <source>
        <dbReference type="ARBA" id="ARBA00023163"/>
    </source>
</evidence>
<evidence type="ECO:0000313" key="6">
    <source>
        <dbReference type="EMBL" id="UPT23093.1"/>
    </source>
</evidence>
<dbReference type="InterPro" id="IPR050397">
    <property type="entry name" value="Env_Response_Regulators"/>
</dbReference>
<evidence type="ECO:0000259" key="4">
    <source>
        <dbReference type="PROSITE" id="PS50042"/>
    </source>
</evidence>
<accession>A0ABY4L9G6</accession>
<dbReference type="PROSITE" id="PS50042">
    <property type="entry name" value="CNMP_BINDING_3"/>
    <property type="match status" value="1"/>
</dbReference>
<dbReference type="CDD" id="cd00038">
    <property type="entry name" value="CAP_ED"/>
    <property type="match status" value="1"/>
</dbReference>
<evidence type="ECO:0000256" key="2">
    <source>
        <dbReference type="ARBA" id="ARBA00023125"/>
    </source>
</evidence>
<keyword evidence="3" id="KW-0804">Transcription</keyword>
<dbReference type="SUPFAM" id="SSF46785">
    <property type="entry name" value="Winged helix' DNA-binding domain"/>
    <property type="match status" value="1"/>
</dbReference>
<dbReference type="Proteomes" id="UP000832041">
    <property type="component" value="Chromosome"/>
</dbReference>
<protein>
    <submittedName>
        <fullName evidence="6">Crp/Fnr family transcriptional regulator</fullName>
    </submittedName>
</protein>
<dbReference type="SMART" id="SM00100">
    <property type="entry name" value="cNMP"/>
    <property type="match status" value="1"/>
</dbReference>
<evidence type="ECO:0000259" key="5">
    <source>
        <dbReference type="PROSITE" id="PS51063"/>
    </source>
</evidence>
<dbReference type="EMBL" id="CP051627">
    <property type="protein sequence ID" value="UPT23093.1"/>
    <property type="molecule type" value="Genomic_DNA"/>
</dbReference>
<dbReference type="Pfam" id="PF13545">
    <property type="entry name" value="HTH_Crp_2"/>
    <property type="match status" value="1"/>
</dbReference>
<dbReference type="InterPro" id="IPR012318">
    <property type="entry name" value="HTH_CRP"/>
</dbReference>
<dbReference type="Pfam" id="PF00027">
    <property type="entry name" value="cNMP_binding"/>
    <property type="match status" value="1"/>
</dbReference>